<name>A0A1M7QV99_9ACTN</name>
<proteinExistence type="predicted"/>
<reference evidence="2 3" key="1">
    <citation type="submission" date="2016-11" db="EMBL/GenBank/DDBJ databases">
        <authorList>
            <person name="Jaros S."/>
            <person name="Januszkiewicz K."/>
            <person name="Wedrychowicz H."/>
        </authorList>
    </citation>
    <scope>NUCLEOTIDE SEQUENCE [LARGE SCALE GENOMIC DNA]</scope>
    <source>
        <strain evidence="2 3">DSM 46144</strain>
    </source>
</reference>
<organism evidence="2 3">
    <name type="scientific">Cryptosporangium aurantiacum</name>
    <dbReference type="NCBI Taxonomy" id="134849"/>
    <lineage>
        <taxon>Bacteria</taxon>
        <taxon>Bacillati</taxon>
        <taxon>Actinomycetota</taxon>
        <taxon>Actinomycetes</taxon>
        <taxon>Cryptosporangiales</taxon>
        <taxon>Cryptosporangiaceae</taxon>
        <taxon>Cryptosporangium</taxon>
    </lineage>
</organism>
<sequence>MQDEPLDPFAGDPTDPTSALEDDGPGRGVQPLTAEERQDVLDDLADLDVYEALLTARDIRGLVVDCEDCRVPHYFAWDLLRANLRHLLVAGRTRVHEPAFDPDPSEYVTWEYARGYADGMQDAVEDADEPGA</sequence>
<dbReference type="EMBL" id="FRCS01000005">
    <property type="protein sequence ID" value="SHN35814.1"/>
    <property type="molecule type" value="Genomic_DNA"/>
</dbReference>
<gene>
    <name evidence="2" type="ORF">SAMN05443668_105442</name>
</gene>
<evidence type="ECO:0000256" key="1">
    <source>
        <dbReference type="SAM" id="MobiDB-lite"/>
    </source>
</evidence>
<dbReference type="InterPro" id="IPR035165">
    <property type="entry name" value="DUF5319"/>
</dbReference>
<evidence type="ECO:0000313" key="2">
    <source>
        <dbReference type="EMBL" id="SHN35814.1"/>
    </source>
</evidence>
<accession>A0A1M7QV99</accession>
<evidence type="ECO:0000313" key="3">
    <source>
        <dbReference type="Proteomes" id="UP000184440"/>
    </source>
</evidence>
<feature type="region of interest" description="Disordered" evidence="1">
    <location>
        <begin position="1"/>
        <end position="30"/>
    </location>
</feature>
<keyword evidence="3" id="KW-1185">Reference proteome</keyword>
<dbReference type="Pfam" id="PF17252">
    <property type="entry name" value="DUF5319"/>
    <property type="match status" value="1"/>
</dbReference>
<dbReference type="STRING" id="134849.SAMN05443668_105442"/>
<dbReference type="AlphaFoldDB" id="A0A1M7QV99"/>
<dbReference type="OrthoDB" id="3476210at2"/>
<evidence type="ECO:0008006" key="4">
    <source>
        <dbReference type="Google" id="ProtNLM"/>
    </source>
</evidence>
<dbReference type="RefSeq" id="WP_073258998.1">
    <property type="nucleotide sequence ID" value="NZ_FRCS01000005.1"/>
</dbReference>
<protein>
    <recommendedName>
        <fullName evidence="4">DUF5319 domain-containing protein</fullName>
    </recommendedName>
</protein>
<dbReference type="Proteomes" id="UP000184440">
    <property type="component" value="Unassembled WGS sequence"/>
</dbReference>